<proteinExistence type="inferred from homology"/>
<keyword evidence="4 9" id="KW-0812">Transmembrane</keyword>
<dbReference type="PANTHER" id="PTHR45820">
    <property type="entry name" value="FI23527P1"/>
    <property type="match status" value="1"/>
</dbReference>
<sequence length="488" mass="52918">MVLTAKTSFQIAIRTNTTMSLSRKEVKIISLMTLDTVFFLVEIIIGYLVNSLALIADSFHMLNDILSLSVALWAVNVAKNRVADAKYTYGWQRAEILGALVNGVFLFALCFTIFIEAIQRLISPPIITNPQLILYVGALGLASNIVGLFLFHDTSDHSLSSSHTHSHEQADDLEVGESSTSEYGTMVNGHGINGVFKGTPSPLTSSMGPQPDDSDIENVLPSVVVSELDRSASGEISLSSSSSPNSSPAHLARRRRKKGQKTRSLNMEGVFLHVLGDSLGNVGVMVTAILIWKTDYKFKYYFDPLVSLFITCIIFSTALPLCRSSSRILLQGSPITIDSDEVKNAILHIPEVISVHDFHIWNLTESYLIATMHVDLNCSPEKFLAVASNLKSHLHDYGIHSATIQPEFSDYYAKVNMLPKRYSSSQNLPGLAGTSSASANSATANESTALLESSASVRNAGKNDSSSNIHCMVDASAGCTMSDCVNQS</sequence>
<feature type="transmembrane region" description="Helical" evidence="9">
    <location>
        <begin position="270"/>
        <end position="292"/>
    </location>
</feature>
<feature type="transmembrane region" description="Helical" evidence="9">
    <location>
        <begin position="61"/>
        <end position="78"/>
    </location>
</feature>
<evidence type="ECO:0000259" key="10">
    <source>
        <dbReference type="Pfam" id="PF01545"/>
    </source>
</evidence>
<evidence type="ECO:0000256" key="6">
    <source>
        <dbReference type="ARBA" id="ARBA00022989"/>
    </source>
</evidence>
<dbReference type="AlphaFoldDB" id="A0A875S6U7"/>
<feature type="region of interest" description="Disordered" evidence="8">
    <location>
        <begin position="234"/>
        <end position="262"/>
    </location>
</feature>
<evidence type="ECO:0000256" key="3">
    <source>
        <dbReference type="ARBA" id="ARBA00022448"/>
    </source>
</evidence>
<dbReference type="InterPro" id="IPR027469">
    <property type="entry name" value="Cation_efflux_TMD_sf"/>
</dbReference>
<feature type="region of interest" description="Disordered" evidence="8">
    <location>
        <begin position="160"/>
        <end position="180"/>
    </location>
</feature>
<dbReference type="EMBL" id="CP064814">
    <property type="protein sequence ID" value="QPG75439.1"/>
    <property type="molecule type" value="Genomic_DNA"/>
</dbReference>
<dbReference type="KEGG" id="bnn:FOA43_002793"/>
<dbReference type="Pfam" id="PF16916">
    <property type="entry name" value="ZT_dimer"/>
    <property type="match status" value="1"/>
</dbReference>
<feature type="compositionally biased region" description="Low complexity" evidence="8">
    <location>
        <begin position="234"/>
        <end position="247"/>
    </location>
</feature>
<dbReference type="GO" id="GO:0006882">
    <property type="term" value="P:intracellular zinc ion homeostasis"/>
    <property type="evidence" value="ECO:0007669"/>
    <property type="project" value="TreeGrafter"/>
</dbReference>
<comment type="subcellular location">
    <subcellularLocation>
        <location evidence="1">Membrane</location>
        <topology evidence="1">Multi-pass membrane protein</topology>
    </subcellularLocation>
</comment>
<feature type="transmembrane region" description="Helical" evidence="9">
    <location>
        <begin position="304"/>
        <end position="322"/>
    </location>
</feature>
<accession>A0A875S6U7</accession>
<dbReference type="Proteomes" id="UP000662931">
    <property type="component" value="Chromosome 3"/>
</dbReference>
<keyword evidence="7 9" id="KW-0472">Membrane</keyword>
<dbReference type="InterPro" id="IPR036837">
    <property type="entry name" value="Cation_efflux_CTD_sf"/>
</dbReference>
<feature type="transmembrane region" description="Helical" evidence="9">
    <location>
        <begin position="132"/>
        <end position="151"/>
    </location>
</feature>
<evidence type="ECO:0000313" key="12">
    <source>
        <dbReference type="EMBL" id="QPG75439.1"/>
    </source>
</evidence>
<name>A0A875S6U7_EENNA</name>
<evidence type="ECO:0000256" key="9">
    <source>
        <dbReference type="SAM" id="Phobius"/>
    </source>
</evidence>
<evidence type="ECO:0000256" key="8">
    <source>
        <dbReference type="SAM" id="MobiDB-lite"/>
    </source>
</evidence>
<evidence type="ECO:0000256" key="4">
    <source>
        <dbReference type="ARBA" id="ARBA00022692"/>
    </source>
</evidence>
<dbReference type="InterPro" id="IPR027470">
    <property type="entry name" value="Cation_efflux_CTD"/>
</dbReference>
<dbReference type="InterPro" id="IPR002524">
    <property type="entry name" value="Cation_efflux"/>
</dbReference>
<dbReference type="NCBIfam" id="TIGR01297">
    <property type="entry name" value="CDF"/>
    <property type="match status" value="2"/>
</dbReference>
<dbReference type="GO" id="GO:0005385">
    <property type="term" value="F:zinc ion transmembrane transporter activity"/>
    <property type="evidence" value="ECO:0007669"/>
    <property type="project" value="TreeGrafter"/>
</dbReference>
<keyword evidence="6 9" id="KW-1133">Transmembrane helix</keyword>
<evidence type="ECO:0000313" key="13">
    <source>
        <dbReference type="Proteomes" id="UP000662931"/>
    </source>
</evidence>
<evidence type="ECO:0000256" key="1">
    <source>
        <dbReference type="ARBA" id="ARBA00004141"/>
    </source>
</evidence>
<feature type="domain" description="Cation efflux protein transmembrane" evidence="10">
    <location>
        <begin position="33"/>
        <end position="160"/>
    </location>
</feature>
<reference evidence="12" key="1">
    <citation type="submission" date="2020-10" db="EMBL/GenBank/DDBJ databases">
        <authorList>
            <person name="Roach M.J.R."/>
        </authorList>
    </citation>
    <scope>NUCLEOTIDE SEQUENCE</scope>
    <source>
        <strain evidence="12">CBS 1945</strain>
    </source>
</reference>
<feature type="domain" description="Cation efflux protein cytoplasmic" evidence="11">
    <location>
        <begin position="338"/>
        <end position="407"/>
    </location>
</feature>
<evidence type="ECO:0000256" key="7">
    <source>
        <dbReference type="ARBA" id="ARBA00023136"/>
    </source>
</evidence>
<keyword evidence="3" id="KW-0813">Transport</keyword>
<dbReference type="GO" id="GO:0000329">
    <property type="term" value="C:fungal-type vacuole membrane"/>
    <property type="evidence" value="ECO:0007669"/>
    <property type="project" value="TreeGrafter"/>
</dbReference>
<gene>
    <name evidence="12" type="ORF">FOA43_002793</name>
</gene>
<dbReference type="Gene3D" id="1.20.1510.10">
    <property type="entry name" value="Cation efflux protein transmembrane domain"/>
    <property type="match status" value="2"/>
</dbReference>
<dbReference type="PANTHER" id="PTHR45820:SF4">
    <property type="entry name" value="ZINC TRANSPORTER 63C, ISOFORM F"/>
    <property type="match status" value="1"/>
</dbReference>
<keyword evidence="5" id="KW-0862">Zinc</keyword>
<feature type="transmembrane region" description="Helical" evidence="9">
    <location>
        <begin position="99"/>
        <end position="120"/>
    </location>
</feature>
<dbReference type="SUPFAM" id="SSF161111">
    <property type="entry name" value="Cation efflux protein transmembrane domain-like"/>
    <property type="match status" value="1"/>
</dbReference>
<feature type="transmembrane region" description="Helical" evidence="9">
    <location>
        <begin position="28"/>
        <end position="49"/>
    </location>
</feature>
<organism evidence="12 13">
    <name type="scientific">Eeniella nana</name>
    <name type="common">Yeast</name>
    <name type="synonym">Brettanomyces nanus</name>
    <dbReference type="NCBI Taxonomy" id="13502"/>
    <lineage>
        <taxon>Eukaryota</taxon>
        <taxon>Fungi</taxon>
        <taxon>Dikarya</taxon>
        <taxon>Ascomycota</taxon>
        <taxon>Saccharomycotina</taxon>
        <taxon>Pichiomycetes</taxon>
        <taxon>Pichiales</taxon>
        <taxon>Pichiaceae</taxon>
        <taxon>Brettanomyces</taxon>
    </lineage>
</organism>
<evidence type="ECO:0000259" key="11">
    <source>
        <dbReference type="Pfam" id="PF16916"/>
    </source>
</evidence>
<keyword evidence="13" id="KW-1185">Reference proteome</keyword>
<feature type="domain" description="Cation efflux protein transmembrane" evidence="10">
    <location>
        <begin position="251"/>
        <end position="330"/>
    </location>
</feature>
<dbReference type="InterPro" id="IPR058533">
    <property type="entry name" value="Cation_efflux_TM"/>
</dbReference>
<dbReference type="Pfam" id="PF01545">
    <property type="entry name" value="Cation_efflux"/>
    <property type="match status" value="2"/>
</dbReference>
<dbReference type="GeneID" id="62196194"/>
<comment type="similarity">
    <text evidence="2">Belongs to the cation diffusion facilitator (CDF) transporter (TC 2.A.4) family. SLC30A subfamily.</text>
</comment>
<dbReference type="OrthoDB" id="9944568at2759"/>
<protein>
    <submittedName>
        <fullName evidence="12">Uncharacterized protein</fullName>
    </submittedName>
</protein>
<evidence type="ECO:0000256" key="2">
    <source>
        <dbReference type="ARBA" id="ARBA00008873"/>
    </source>
</evidence>
<feature type="compositionally biased region" description="Basic residues" evidence="8">
    <location>
        <begin position="251"/>
        <end position="261"/>
    </location>
</feature>
<dbReference type="SUPFAM" id="SSF160240">
    <property type="entry name" value="Cation efflux protein cytoplasmic domain-like"/>
    <property type="match status" value="1"/>
</dbReference>
<evidence type="ECO:0000256" key="5">
    <source>
        <dbReference type="ARBA" id="ARBA00022833"/>
    </source>
</evidence>
<dbReference type="RefSeq" id="XP_038779004.1">
    <property type="nucleotide sequence ID" value="XM_038923076.1"/>
</dbReference>